<keyword evidence="3" id="KW-0813">Transport</keyword>
<feature type="transmembrane region" description="Helical" evidence="8">
    <location>
        <begin position="411"/>
        <end position="432"/>
    </location>
</feature>
<accession>A0A3D1JEV7</accession>
<feature type="transmembrane region" description="Helical" evidence="8">
    <location>
        <begin position="255"/>
        <end position="272"/>
    </location>
</feature>
<evidence type="ECO:0000256" key="1">
    <source>
        <dbReference type="ARBA" id="ARBA00004651"/>
    </source>
</evidence>
<evidence type="ECO:0000256" key="5">
    <source>
        <dbReference type="ARBA" id="ARBA00022692"/>
    </source>
</evidence>
<name>A0A3D1JEV7_9CHLR</name>
<keyword evidence="4" id="KW-1003">Cell membrane</keyword>
<comment type="similarity">
    <text evidence="2">Belongs to the CitM (TC 2.A.11) transporter family.</text>
</comment>
<dbReference type="GO" id="GO:0005886">
    <property type="term" value="C:plasma membrane"/>
    <property type="evidence" value="ECO:0007669"/>
    <property type="project" value="UniProtKB-SubCell"/>
</dbReference>
<sequence>MDDPPMTAILLSSAIFIASLVLIFTEKVNRVIVGLGGATLMMIAGRIFNFYTEEQAIGAIDWNTLGLLIGMMVLVSLLEPTGVFQFLAVWAGRVSRGRPFLLLVLLGSVTTVLSMVLDNVTTVVLIAPITILICEVLGISATPYLLSEALLSNTGGVATLVGDPPNVLVASAAHFSFTTFLTHALPVVILAWVAALFLLRFLFRAELSQTPPAREAILGLDPYEALDDPRSARRGLVVLAGAILLFFFESQLEVSTAFIAMGAAAAGLAWIRPPVAETLKRIEWSVLVFFAALFIMVGGLEHAGVFNLLIQALLGIQKFPPVLLGVLLIWVVAILSAVVDNVPITIALIPVILGLGEAGMQINALWWALVFGAGFGGNATIIGSSANIVVATLSERTRAPITGPLWLKRGLPVMLLTCTVASIFFALAYPLFNR</sequence>
<dbReference type="PANTHER" id="PTHR43568:SF1">
    <property type="entry name" value="P PROTEIN"/>
    <property type="match status" value="1"/>
</dbReference>
<dbReference type="PRINTS" id="PR00758">
    <property type="entry name" value="ARSENICPUMP"/>
</dbReference>
<dbReference type="InterPro" id="IPR000802">
    <property type="entry name" value="Arsenical_pump_ArsB"/>
</dbReference>
<keyword evidence="7 8" id="KW-0472">Membrane</keyword>
<comment type="caution">
    <text evidence="10">The sequence shown here is derived from an EMBL/GenBank/DDBJ whole genome shotgun (WGS) entry which is preliminary data.</text>
</comment>
<evidence type="ECO:0000313" key="10">
    <source>
        <dbReference type="EMBL" id="HCE17052.1"/>
    </source>
</evidence>
<evidence type="ECO:0000256" key="3">
    <source>
        <dbReference type="ARBA" id="ARBA00022448"/>
    </source>
</evidence>
<feature type="transmembrane region" description="Helical" evidence="8">
    <location>
        <begin position="31"/>
        <end position="52"/>
    </location>
</feature>
<feature type="transmembrane region" description="Helical" evidence="8">
    <location>
        <begin position="123"/>
        <end position="146"/>
    </location>
</feature>
<feature type="transmembrane region" description="Helical" evidence="8">
    <location>
        <begin position="284"/>
        <end position="310"/>
    </location>
</feature>
<evidence type="ECO:0000256" key="2">
    <source>
        <dbReference type="ARBA" id="ARBA00009843"/>
    </source>
</evidence>
<feature type="domain" description="Citrate transporter-like" evidence="9">
    <location>
        <begin position="20"/>
        <end position="372"/>
    </location>
</feature>
<proteinExistence type="inferred from homology"/>
<keyword evidence="6 8" id="KW-1133">Transmembrane helix</keyword>
<dbReference type="InterPro" id="IPR004680">
    <property type="entry name" value="Cit_transptr-like_dom"/>
</dbReference>
<comment type="subcellular location">
    <subcellularLocation>
        <location evidence="1">Cell membrane</location>
        <topology evidence="1">Multi-pass membrane protein</topology>
    </subcellularLocation>
</comment>
<evidence type="ECO:0000256" key="7">
    <source>
        <dbReference type="ARBA" id="ARBA00023136"/>
    </source>
</evidence>
<dbReference type="CDD" id="cd01116">
    <property type="entry name" value="P_permease"/>
    <property type="match status" value="1"/>
</dbReference>
<dbReference type="PANTHER" id="PTHR43568">
    <property type="entry name" value="P PROTEIN"/>
    <property type="match status" value="1"/>
</dbReference>
<feature type="transmembrane region" description="Helical" evidence="8">
    <location>
        <begin position="64"/>
        <end position="88"/>
    </location>
</feature>
<feature type="transmembrane region" description="Helical" evidence="8">
    <location>
        <begin position="322"/>
        <end position="353"/>
    </location>
</feature>
<dbReference type="InterPro" id="IPR051475">
    <property type="entry name" value="Diverse_Ion_Transporter"/>
</dbReference>
<feature type="transmembrane region" description="Helical" evidence="8">
    <location>
        <begin position="184"/>
        <end position="203"/>
    </location>
</feature>
<evidence type="ECO:0000256" key="6">
    <source>
        <dbReference type="ARBA" id="ARBA00022989"/>
    </source>
</evidence>
<dbReference type="STRING" id="229919.GCA_001050195_02966"/>
<feature type="transmembrane region" description="Helical" evidence="8">
    <location>
        <begin position="6"/>
        <end position="24"/>
    </location>
</feature>
<protein>
    <submittedName>
        <fullName evidence="10">Citrate transporter</fullName>
    </submittedName>
</protein>
<feature type="transmembrane region" description="Helical" evidence="8">
    <location>
        <begin position="100"/>
        <end position="117"/>
    </location>
</feature>
<evidence type="ECO:0000256" key="4">
    <source>
        <dbReference type="ARBA" id="ARBA00022475"/>
    </source>
</evidence>
<gene>
    <name evidence="10" type="ORF">DEQ80_04255</name>
</gene>
<organism evidence="10 11">
    <name type="scientific">Anaerolinea thermolimosa</name>
    <dbReference type="NCBI Taxonomy" id="229919"/>
    <lineage>
        <taxon>Bacteria</taxon>
        <taxon>Bacillati</taxon>
        <taxon>Chloroflexota</taxon>
        <taxon>Anaerolineae</taxon>
        <taxon>Anaerolineales</taxon>
        <taxon>Anaerolineaceae</taxon>
        <taxon>Anaerolinea</taxon>
    </lineage>
</organism>
<keyword evidence="5 8" id="KW-0812">Transmembrane</keyword>
<reference evidence="10 11" key="1">
    <citation type="journal article" date="2018" name="Nat. Biotechnol.">
        <title>A standardized bacterial taxonomy based on genome phylogeny substantially revises the tree of life.</title>
        <authorList>
            <person name="Parks D.H."/>
            <person name="Chuvochina M."/>
            <person name="Waite D.W."/>
            <person name="Rinke C."/>
            <person name="Skarshewski A."/>
            <person name="Chaumeil P.A."/>
            <person name="Hugenholtz P."/>
        </authorList>
    </citation>
    <scope>NUCLEOTIDE SEQUENCE [LARGE SCALE GENOMIC DNA]</scope>
    <source>
        <strain evidence="10">UBA8781</strain>
    </source>
</reference>
<dbReference type="AlphaFoldDB" id="A0A3D1JEV7"/>
<dbReference type="EMBL" id="DPBP01000020">
    <property type="protein sequence ID" value="HCE17052.1"/>
    <property type="molecule type" value="Genomic_DNA"/>
</dbReference>
<dbReference type="GO" id="GO:0015105">
    <property type="term" value="F:arsenite transmembrane transporter activity"/>
    <property type="evidence" value="ECO:0007669"/>
    <property type="project" value="InterPro"/>
</dbReference>
<evidence type="ECO:0000256" key="8">
    <source>
        <dbReference type="SAM" id="Phobius"/>
    </source>
</evidence>
<feature type="transmembrane region" description="Helical" evidence="8">
    <location>
        <begin position="365"/>
        <end position="390"/>
    </location>
</feature>
<dbReference type="Pfam" id="PF03600">
    <property type="entry name" value="CitMHS"/>
    <property type="match status" value="1"/>
</dbReference>
<dbReference type="Proteomes" id="UP000264141">
    <property type="component" value="Unassembled WGS sequence"/>
</dbReference>
<evidence type="ECO:0000313" key="11">
    <source>
        <dbReference type="Proteomes" id="UP000264141"/>
    </source>
</evidence>
<evidence type="ECO:0000259" key="9">
    <source>
        <dbReference type="Pfam" id="PF03600"/>
    </source>
</evidence>